<proteinExistence type="predicted"/>
<name>A0A0W0WZF9_9GAMM</name>
<gene>
    <name evidence="1" type="ORF">Lnau_0613</name>
</gene>
<protein>
    <submittedName>
        <fullName evidence="1">Uncharacterized protein</fullName>
    </submittedName>
</protein>
<dbReference type="PATRIC" id="fig|45070.6.peg.651"/>
<dbReference type="RefSeq" id="WP_058503687.1">
    <property type="nucleotide sequence ID" value="NZ_CAAAIF010000021.1"/>
</dbReference>
<accession>A0A0W0WZF9</accession>
<reference evidence="1 2" key="1">
    <citation type="submission" date="2015-11" db="EMBL/GenBank/DDBJ databases">
        <title>Genomic analysis of 38 Legionella species identifies large and diverse effector repertoires.</title>
        <authorList>
            <person name="Burstein D."/>
            <person name="Amaro F."/>
            <person name="Zusman T."/>
            <person name="Lifshitz Z."/>
            <person name="Cohen O."/>
            <person name="Gilbert J.A."/>
            <person name="Pupko T."/>
            <person name="Shuman H.A."/>
            <person name="Segal G."/>
        </authorList>
    </citation>
    <scope>NUCLEOTIDE SEQUENCE [LARGE SCALE GENOMIC DNA]</scope>
    <source>
        <strain evidence="1 2">ATCC 49506</strain>
    </source>
</reference>
<dbReference type="OrthoDB" id="5654107at2"/>
<dbReference type="STRING" id="45070.Lnau_0613"/>
<evidence type="ECO:0000313" key="1">
    <source>
        <dbReference type="EMBL" id="KTD37682.1"/>
    </source>
</evidence>
<sequence length="194" mass="22176">MINELIKDLHNNLVGIPYLLNEGKFVEAEKELAVAAKNLQELMDYSLFLPAYEEKAQSFLENFVELSMRMAFLSTDRLIGAYDEAVACNDTIKAANLLQQIKNKLTFMREAYADALKDGRGQTAAFIDFSTDFPRLLACLKKSEEKAVVQHMCNNFENAMNFQYGQHQFFSLTRSSEEFQANLIPMRSDSEFEP</sequence>
<dbReference type="AlphaFoldDB" id="A0A0W0WZF9"/>
<dbReference type="Proteomes" id="UP000054725">
    <property type="component" value="Unassembled WGS sequence"/>
</dbReference>
<evidence type="ECO:0000313" key="2">
    <source>
        <dbReference type="Proteomes" id="UP000054725"/>
    </source>
</evidence>
<organism evidence="1 2">
    <name type="scientific">Legionella nautarum</name>
    <dbReference type="NCBI Taxonomy" id="45070"/>
    <lineage>
        <taxon>Bacteria</taxon>
        <taxon>Pseudomonadati</taxon>
        <taxon>Pseudomonadota</taxon>
        <taxon>Gammaproteobacteria</taxon>
        <taxon>Legionellales</taxon>
        <taxon>Legionellaceae</taxon>
        <taxon>Legionella</taxon>
    </lineage>
</organism>
<keyword evidence="2" id="KW-1185">Reference proteome</keyword>
<dbReference type="EMBL" id="LNYO01000010">
    <property type="protein sequence ID" value="KTD37682.1"/>
    <property type="molecule type" value="Genomic_DNA"/>
</dbReference>
<comment type="caution">
    <text evidence="1">The sequence shown here is derived from an EMBL/GenBank/DDBJ whole genome shotgun (WGS) entry which is preliminary data.</text>
</comment>